<name>A0ABW8KZF4_9GAMM</name>
<keyword evidence="2" id="KW-1185">Reference proteome</keyword>
<protein>
    <submittedName>
        <fullName evidence="1">Virion protein</fullName>
    </submittedName>
</protein>
<gene>
    <name evidence="1" type="ORF">ACI2JU_15040</name>
</gene>
<comment type="caution">
    <text evidence="1">The sequence shown here is derived from an EMBL/GenBank/DDBJ whole genome shotgun (WGS) entry which is preliminary data.</text>
</comment>
<organism evidence="1 2">
    <name type="scientific">Pseudoalteromonas rhizosphaerae</name>
    <dbReference type="NCBI Taxonomy" id="2518973"/>
    <lineage>
        <taxon>Bacteria</taxon>
        <taxon>Pseudomonadati</taxon>
        <taxon>Pseudomonadota</taxon>
        <taxon>Gammaproteobacteria</taxon>
        <taxon>Alteromonadales</taxon>
        <taxon>Pseudoalteromonadaceae</taxon>
        <taxon>Pseudoalteromonas</taxon>
    </lineage>
</organism>
<proteinExistence type="predicted"/>
<evidence type="ECO:0000313" key="2">
    <source>
        <dbReference type="Proteomes" id="UP001620262"/>
    </source>
</evidence>
<evidence type="ECO:0000313" key="1">
    <source>
        <dbReference type="EMBL" id="MFK3865173.1"/>
    </source>
</evidence>
<dbReference type="RefSeq" id="WP_404675849.1">
    <property type="nucleotide sequence ID" value="NZ_JBJDOT010000021.1"/>
</dbReference>
<sequence length="155" mass="16879">MKISHILLAALAGVGFVLYPSKLGDAPRGIRNNNPLNIEENGTAWEGHAGDDGRFVVFSSPLHGIRAAARILRTYASNYQLNTIAGIVARWAPPVENDTDNYINFVSSKAGVDANAPLNDETYPAVIAAMIHMENGDNPYSNDEIRQGFEWGFYG</sequence>
<reference evidence="1 2" key="1">
    <citation type="submission" date="2024-11" db="EMBL/GenBank/DDBJ databases">
        <title>The Natural Products Discovery Center: Release of the First 8490 Sequenced Strains for Exploring Actinobacteria Biosynthetic Diversity.</title>
        <authorList>
            <person name="Kalkreuter E."/>
            <person name="Kautsar S.A."/>
            <person name="Yang D."/>
            <person name="Bader C.D."/>
            <person name="Teijaro C.N."/>
            <person name="Fluegel L."/>
            <person name="Davis C.M."/>
            <person name="Simpson J.R."/>
            <person name="Lauterbach L."/>
            <person name="Steele A.D."/>
            <person name="Gui C."/>
            <person name="Meng S."/>
            <person name="Li G."/>
            <person name="Viehrig K."/>
            <person name="Ye F."/>
            <person name="Su P."/>
            <person name="Kiefer A.F."/>
            <person name="Nichols A."/>
            <person name="Cepeda A.J."/>
            <person name="Yan W."/>
            <person name="Fan B."/>
            <person name="Jiang Y."/>
            <person name="Adhikari A."/>
            <person name="Zheng C.-J."/>
            <person name="Schuster L."/>
            <person name="Cowan T.M."/>
            <person name="Smanski M.J."/>
            <person name="Chevrette M.G."/>
            <person name="De Carvalho L.P.S."/>
            <person name="Shen B."/>
        </authorList>
    </citation>
    <scope>NUCLEOTIDE SEQUENCE [LARGE SCALE GENOMIC DNA]</scope>
    <source>
        <strain evidence="1 2">NPDC078403</strain>
    </source>
</reference>
<accession>A0ABW8KZF4</accession>
<dbReference type="EMBL" id="JBJDOT010000021">
    <property type="protein sequence ID" value="MFK3865173.1"/>
    <property type="molecule type" value="Genomic_DNA"/>
</dbReference>
<dbReference type="Proteomes" id="UP001620262">
    <property type="component" value="Unassembled WGS sequence"/>
</dbReference>